<sequence length="138" mass="15099">MSERLLGIAADVLRSFGSGFGGHHLAIVGGAVPGLLVEVPPTGIEPHVGTADLDLHLSLHLLDGETADYYDSIIDGLRSLGLEADIEGDRHIKWRWVGRHRNARVQVELLCPVRTLADAQRARRATRRPSRTWGQAAR</sequence>
<proteinExistence type="predicted"/>
<protein>
    <submittedName>
        <fullName evidence="1">Uncharacterized protein</fullName>
    </submittedName>
</protein>
<evidence type="ECO:0000313" key="2">
    <source>
        <dbReference type="Proteomes" id="UP000727993"/>
    </source>
</evidence>
<reference evidence="1 2" key="1">
    <citation type="submission" date="2020-10" db="EMBL/GenBank/DDBJ databases">
        <title>Connecting structure to function with the recovery of over 1000 high-quality activated sludge metagenome-assembled genomes encoding full-length rRNA genes using long-read sequencing.</title>
        <authorList>
            <person name="Singleton C.M."/>
            <person name="Petriglieri F."/>
            <person name="Kristensen J.M."/>
            <person name="Kirkegaard R.H."/>
            <person name="Michaelsen T.Y."/>
            <person name="Andersen M.H."/>
            <person name="Karst S.M."/>
            <person name="Dueholm M.S."/>
            <person name="Nielsen P.H."/>
            <person name="Albertsen M."/>
        </authorList>
    </citation>
    <scope>NUCLEOTIDE SEQUENCE [LARGE SCALE GENOMIC DNA]</scope>
    <source>
        <strain evidence="1">Lyne_18-Q3-R50-59_MAXAC.006</strain>
    </source>
</reference>
<name>A0A936TC19_9ACTN</name>
<accession>A0A936TC19</accession>
<dbReference type="Proteomes" id="UP000727993">
    <property type="component" value="Unassembled WGS sequence"/>
</dbReference>
<evidence type="ECO:0000313" key="1">
    <source>
        <dbReference type="EMBL" id="MBK9295738.1"/>
    </source>
</evidence>
<comment type="caution">
    <text evidence="1">The sequence shown here is derived from an EMBL/GenBank/DDBJ whole genome shotgun (WGS) entry which is preliminary data.</text>
</comment>
<dbReference type="EMBL" id="JADJZA010000001">
    <property type="protein sequence ID" value="MBK9295738.1"/>
    <property type="molecule type" value="Genomic_DNA"/>
</dbReference>
<gene>
    <name evidence="1" type="ORF">IPN02_02440</name>
</gene>
<dbReference type="AlphaFoldDB" id="A0A936TC19"/>
<organism evidence="1 2">
    <name type="scientific">Candidatus Neomicrothrix subdominans</name>
    <dbReference type="NCBI Taxonomy" id="2954438"/>
    <lineage>
        <taxon>Bacteria</taxon>
        <taxon>Bacillati</taxon>
        <taxon>Actinomycetota</taxon>
        <taxon>Acidimicrobiia</taxon>
        <taxon>Acidimicrobiales</taxon>
        <taxon>Microthrixaceae</taxon>
        <taxon>Candidatus Neomicrothrix</taxon>
    </lineage>
</organism>